<dbReference type="Gene3D" id="1.10.3730.20">
    <property type="match status" value="2"/>
</dbReference>
<gene>
    <name evidence="14" type="ORF">METZ01_LOCUS299050</name>
</gene>
<evidence type="ECO:0000256" key="2">
    <source>
        <dbReference type="ARBA" id="ARBA00022448"/>
    </source>
</evidence>
<feature type="transmembrane region" description="Helical" evidence="12">
    <location>
        <begin position="117"/>
        <end position="134"/>
    </location>
</feature>
<keyword evidence="11 12" id="KW-0472">Membrane</keyword>
<dbReference type="GO" id="GO:0005886">
    <property type="term" value="C:plasma membrane"/>
    <property type="evidence" value="ECO:0007669"/>
    <property type="project" value="UniProtKB-SubCell"/>
</dbReference>
<keyword evidence="4" id="KW-0444">Lipid biosynthesis</keyword>
<keyword evidence="3" id="KW-1003">Cell membrane</keyword>
<evidence type="ECO:0000256" key="3">
    <source>
        <dbReference type="ARBA" id="ARBA00022475"/>
    </source>
</evidence>
<comment type="subcellular location">
    <subcellularLocation>
        <location evidence="1">Cell membrane</location>
        <topology evidence="1">Multi-pass membrane protein</topology>
    </subcellularLocation>
</comment>
<dbReference type="PANTHER" id="PTHR30561">
    <property type="entry name" value="SMR FAMILY PROTON-DEPENDENT DRUG EFFLUX TRANSPORTER SUGE"/>
    <property type="match status" value="1"/>
</dbReference>
<dbReference type="EMBL" id="UINC01092535">
    <property type="protein sequence ID" value="SVC46196.1"/>
    <property type="molecule type" value="Genomic_DNA"/>
</dbReference>
<dbReference type="SUPFAM" id="SSF103481">
    <property type="entry name" value="Multidrug resistance efflux transporter EmrE"/>
    <property type="match status" value="2"/>
</dbReference>
<feature type="transmembrane region" description="Helical" evidence="12">
    <location>
        <begin position="91"/>
        <end position="111"/>
    </location>
</feature>
<dbReference type="GO" id="GO:0022857">
    <property type="term" value="F:transmembrane transporter activity"/>
    <property type="evidence" value="ECO:0007669"/>
    <property type="project" value="InterPro"/>
</dbReference>
<name>A0A382MBK7_9ZZZZ</name>
<reference evidence="14" key="1">
    <citation type="submission" date="2018-05" db="EMBL/GenBank/DDBJ databases">
        <authorList>
            <person name="Lanie J.A."/>
            <person name="Ng W.-L."/>
            <person name="Kazmierczak K.M."/>
            <person name="Andrzejewski T.M."/>
            <person name="Davidsen T.M."/>
            <person name="Wayne K.J."/>
            <person name="Tettelin H."/>
            <person name="Glass J.I."/>
            <person name="Rusch D."/>
            <person name="Podicherti R."/>
            <person name="Tsui H.-C.T."/>
            <person name="Winkler M.E."/>
        </authorList>
    </citation>
    <scope>NUCLEOTIDE SEQUENCE</scope>
</reference>
<accession>A0A382MBK7</accession>
<feature type="domain" description="EamA" evidence="13">
    <location>
        <begin position="142"/>
        <end position="276"/>
    </location>
</feature>
<evidence type="ECO:0000256" key="7">
    <source>
        <dbReference type="ARBA" id="ARBA00022692"/>
    </source>
</evidence>
<evidence type="ECO:0000259" key="13">
    <source>
        <dbReference type="Pfam" id="PF00892"/>
    </source>
</evidence>
<dbReference type="GO" id="GO:0009103">
    <property type="term" value="P:lipopolysaccharide biosynthetic process"/>
    <property type="evidence" value="ECO:0007669"/>
    <property type="project" value="UniProtKB-KW"/>
</dbReference>
<keyword evidence="10" id="KW-0443">Lipid metabolism</keyword>
<evidence type="ECO:0000256" key="12">
    <source>
        <dbReference type="SAM" id="Phobius"/>
    </source>
</evidence>
<dbReference type="AlphaFoldDB" id="A0A382MBK7"/>
<evidence type="ECO:0000256" key="4">
    <source>
        <dbReference type="ARBA" id="ARBA00022516"/>
    </source>
</evidence>
<sequence length="280" mass="30865">MDINIFAAVMLAAVLHSAWNGMVKKHKDKVISVSAIVYGHLPMAFVVMLFMPLPTLESVPYIILSAIIHQGYQVYLISAYKFGDLTKVYPVARGTGPIVATLISIGLLGVLFSKFQIASIILISFGIIILGLLSKNSQNNNKALFYSLATGFFIGIYSLTDGYGARISLSPLSFLGWSFILNAMIFPFTLKFMNYSNVFSRVFKEAKVVFWVGGTLSYIVYAIVVWAFTKAPIPLVGALRESGIIFSIIIGIFFLNEKISIYKIISIILIFLGVVGLKIF</sequence>
<keyword evidence="7 12" id="KW-0812">Transmembrane</keyword>
<evidence type="ECO:0000256" key="10">
    <source>
        <dbReference type="ARBA" id="ARBA00023098"/>
    </source>
</evidence>
<evidence type="ECO:0000256" key="11">
    <source>
        <dbReference type="ARBA" id="ARBA00023136"/>
    </source>
</evidence>
<feature type="transmembrane region" description="Helical" evidence="12">
    <location>
        <begin position="261"/>
        <end position="279"/>
    </location>
</feature>
<proteinExistence type="predicted"/>
<feature type="transmembrane region" description="Helical" evidence="12">
    <location>
        <begin position="172"/>
        <end position="196"/>
    </location>
</feature>
<dbReference type="InterPro" id="IPR000620">
    <property type="entry name" value="EamA_dom"/>
</dbReference>
<feature type="transmembrane region" description="Helical" evidence="12">
    <location>
        <begin position="143"/>
        <end position="160"/>
    </location>
</feature>
<protein>
    <recommendedName>
        <fullName evidence="13">EamA domain-containing protein</fullName>
    </recommendedName>
</protein>
<evidence type="ECO:0000256" key="5">
    <source>
        <dbReference type="ARBA" id="ARBA00022519"/>
    </source>
</evidence>
<keyword evidence="6" id="KW-0441">Lipid A biosynthesis</keyword>
<dbReference type="Pfam" id="PF00892">
    <property type="entry name" value="EamA"/>
    <property type="match status" value="1"/>
</dbReference>
<evidence type="ECO:0000256" key="6">
    <source>
        <dbReference type="ARBA" id="ARBA00022556"/>
    </source>
</evidence>
<dbReference type="InterPro" id="IPR000390">
    <property type="entry name" value="Small_drug/metabolite_transptr"/>
</dbReference>
<evidence type="ECO:0000256" key="1">
    <source>
        <dbReference type="ARBA" id="ARBA00004651"/>
    </source>
</evidence>
<dbReference type="InterPro" id="IPR037185">
    <property type="entry name" value="EmrE-like"/>
</dbReference>
<evidence type="ECO:0000313" key="14">
    <source>
        <dbReference type="EMBL" id="SVC46196.1"/>
    </source>
</evidence>
<dbReference type="PANTHER" id="PTHR30561:SF1">
    <property type="entry name" value="MULTIDRUG TRANSPORTER EMRE"/>
    <property type="match status" value="1"/>
</dbReference>
<keyword evidence="9 12" id="KW-1133">Transmembrane helix</keyword>
<feature type="transmembrane region" description="Helical" evidence="12">
    <location>
        <begin position="235"/>
        <end position="254"/>
    </location>
</feature>
<feature type="transmembrane region" description="Helical" evidence="12">
    <location>
        <begin position="59"/>
        <end position="79"/>
    </location>
</feature>
<feature type="transmembrane region" description="Helical" evidence="12">
    <location>
        <begin position="6"/>
        <end position="23"/>
    </location>
</feature>
<keyword evidence="5" id="KW-0997">Cell inner membrane</keyword>
<evidence type="ECO:0000256" key="9">
    <source>
        <dbReference type="ARBA" id="ARBA00022989"/>
    </source>
</evidence>
<keyword evidence="8" id="KW-0448">Lipopolysaccharide biosynthesis</keyword>
<organism evidence="14">
    <name type="scientific">marine metagenome</name>
    <dbReference type="NCBI Taxonomy" id="408172"/>
    <lineage>
        <taxon>unclassified sequences</taxon>
        <taxon>metagenomes</taxon>
        <taxon>ecological metagenomes</taxon>
    </lineage>
</organism>
<keyword evidence="2" id="KW-0813">Transport</keyword>
<evidence type="ECO:0000256" key="8">
    <source>
        <dbReference type="ARBA" id="ARBA00022985"/>
    </source>
</evidence>
<feature type="transmembrane region" description="Helical" evidence="12">
    <location>
        <begin position="208"/>
        <end position="229"/>
    </location>
</feature>
<feature type="transmembrane region" description="Helical" evidence="12">
    <location>
        <begin position="30"/>
        <end position="53"/>
    </location>
</feature>